<organism evidence="2 3">
    <name type="scientific">Rhizophlyctis rosea</name>
    <dbReference type="NCBI Taxonomy" id="64517"/>
    <lineage>
        <taxon>Eukaryota</taxon>
        <taxon>Fungi</taxon>
        <taxon>Fungi incertae sedis</taxon>
        <taxon>Chytridiomycota</taxon>
        <taxon>Chytridiomycota incertae sedis</taxon>
        <taxon>Chytridiomycetes</taxon>
        <taxon>Rhizophlyctidales</taxon>
        <taxon>Rhizophlyctidaceae</taxon>
        <taxon>Rhizophlyctis</taxon>
    </lineage>
</organism>
<proteinExistence type="predicted"/>
<evidence type="ECO:0000313" key="2">
    <source>
        <dbReference type="EMBL" id="KAJ3048043.1"/>
    </source>
</evidence>
<feature type="non-terminal residue" evidence="2">
    <location>
        <position position="102"/>
    </location>
</feature>
<protein>
    <submittedName>
        <fullName evidence="2">Uncharacterized protein</fullName>
    </submittedName>
</protein>
<feature type="region of interest" description="Disordered" evidence="1">
    <location>
        <begin position="1"/>
        <end position="66"/>
    </location>
</feature>
<keyword evidence="3" id="KW-1185">Reference proteome</keyword>
<dbReference type="EMBL" id="JADGJD010000857">
    <property type="protein sequence ID" value="KAJ3048043.1"/>
    <property type="molecule type" value="Genomic_DNA"/>
</dbReference>
<gene>
    <name evidence="2" type="ORF">HK097_010936</name>
</gene>
<name>A0AAD5S8M3_9FUNG</name>
<accession>A0AAD5S8M3</accession>
<reference evidence="2" key="1">
    <citation type="submission" date="2020-05" db="EMBL/GenBank/DDBJ databases">
        <title>Phylogenomic resolution of chytrid fungi.</title>
        <authorList>
            <person name="Stajich J.E."/>
            <person name="Amses K."/>
            <person name="Simmons R."/>
            <person name="Seto K."/>
            <person name="Myers J."/>
            <person name="Bonds A."/>
            <person name="Quandt C.A."/>
            <person name="Barry K."/>
            <person name="Liu P."/>
            <person name="Grigoriev I."/>
            <person name="Longcore J.E."/>
            <person name="James T.Y."/>
        </authorList>
    </citation>
    <scope>NUCLEOTIDE SEQUENCE</scope>
    <source>
        <strain evidence="2">JEL0318</strain>
    </source>
</reference>
<evidence type="ECO:0000256" key="1">
    <source>
        <dbReference type="SAM" id="MobiDB-lite"/>
    </source>
</evidence>
<comment type="caution">
    <text evidence="2">The sequence shown here is derived from an EMBL/GenBank/DDBJ whole genome shotgun (WGS) entry which is preliminary data.</text>
</comment>
<dbReference type="Proteomes" id="UP001212841">
    <property type="component" value="Unassembled WGS sequence"/>
</dbReference>
<evidence type="ECO:0000313" key="3">
    <source>
        <dbReference type="Proteomes" id="UP001212841"/>
    </source>
</evidence>
<dbReference type="AlphaFoldDB" id="A0AAD5S8M3"/>
<sequence length="102" mass="10494">MKKDAARAHASINTSIPLSNPPFPPAPAAGGKGSVSDDDEITTAPNPVPPNFAAAPTVNSPPKKHSKLKSIELVEGYRDSELASAIAGLQGKNLRPVSVDEA</sequence>